<comment type="caution">
    <text evidence="5">The sequence shown here is derived from an EMBL/GenBank/DDBJ whole genome shotgun (WGS) entry which is preliminary data.</text>
</comment>
<evidence type="ECO:0000256" key="3">
    <source>
        <dbReference type="ARBA" id="ARBA00022833"/>
    </source>
</evidence>
<keyword evidence="7" id="KW-1185">Reference proteome</keyword>
<protein>
    <recommendedName>
        <fullName evidence="4">FLYWCH-type domain-containing protein</fullName>
    </recommendedName>
</protein>
<keyword evidence="2" id="KW-0863">Zinc-finger</keyword>
<sequence length="148" mass="17137">MRNRIQCRFFSGPVFCTSSRGALMISLGGFKFLKHTVSKDGIKTRWWCGTHNNRSCRAVLYTIDDKICSIKNTNSKVSFLLDRPTFFTSKIGARLMQLRGYHYTRRSVCSSKVRWLCTESRDRNCHAVVVTIGRTIIDRHNKHNHPPK</sequence>
<dbReference type="Gene3D" id="2.20.25.240">
    <property type="match status" value="2"/>
</dbReference>
<dbReference type="EMBL" id="JBEUOH010000011">
    <property type="protein sequence ID" value="KAL0881477.1"/>
    <property type="molecule type" value="Genomic_DNA"/>
</dbReference>
<dbReference type="Proteomes" id="UP001549920">
    <property type="component" value="Unassembled WGS sequence"/>
</dbReference>
<evidence type="ECO:0000313" key="8">
    <source>
        <dbReference type="Proteomes" id="UP001549921"/>
    </source>
</evidence>
<name>A0ABD0T1L0_LOXSC</name>
<evidence type="ECO:0000313" key="7">
    <source>
        <dbReference type="Proteomes" id="UP001549920"/>
    </source>
</evidence>
<dbReference type="GO" id="GO:0008270">
    <property type="term" value="F:zinc ion binding"/>
    <property type="evidence" value="ECO:0007669"/>
    <property type="project" value="UniProtKB-KW"/>
</dbReference>
<gene>
    <name evidence="6" type="ORF">ABMA27_001340</name>
    <name evidence="5" type="ORF">ABMA28_001416</name>
</gene>
<keyword evidence="3" id="KW-0862">Zinc</keyword>
<evidence type="ECO:0000256" key="2">
    <source>
        <dbReference type="ARBA" id="ARBA00022771"/>
    </source>
</evidence>
<proteinExistence type="predicted"/>
<evidence type="ECO:0000313" key="5">
    <source>
        <dbReference type="EMBL" id="KAL0831886.1"/>
    </source>
</evidence>
<evidence type="ECO:0000313" key="6">
    <source>
        <dbReference type="EMBL" id="KAL0881477.1"/>
    </source>
</evidence>
<evidence type="ECO:0000259" key="4">
    <source>
        <dbReference type="Pfam" id="PF04500"/>
    </source>
</evidence>
<dbReference type="InterPro" id="IPR007588">
    <property type="entry name" value="Znf_FLYWCH"/>
</dbReference>
<reference evidence="7 8" key="1">
    <citation type="submission" date="2024-06" db="EMBL/GenBank/DDBJ databases">
        <title>A chromosome-level genome assembly of beet webworm, Loxostege sticticalis.</title>
        <authorList>
            <person name="Zhang Y."/>
        </authorList>
    </citation>
    <scope>NUCLEOTIDE SEQUENCE [LARGE SCALE GENOMIC DNA]</scope>
    <source>
        <strain evidence="6">AQ026</strain>
        <strain evidence="5">AQ028</strain>
        <tissue evidence="5">Male pupae</tissue>
        <tissue evidence="6">Whole body</tissue>
    </source>
</reference>
<dbReference type="Proteomes" id="UP001549921">
    <property type="component" value="Unassembled WGS sequence"/>
</dbReference>
<organism evidence="5 8">
    <name type="scientific">Loxostege sticticalis</name>
    <name type="common">Beet webworm moth</name>
    <dbReference type="NCBI Taxonomy" id="481309"/>
    <lineage>
        <taxon>Eukaryota</taxon>
        <taxon>Metazoa</taxon>
        <taxon>Ecdysozoa</taxon>
        <taxon>Arthropoda</taxon>
        <taxon>Hexapoda</taxon>
        <taxon>Insecta</taxon>
        <taxon>Pterygota</taxon>
        <taxon>Neoptera</taxon>
        <taxon>Endopterygota</taxon>
        <taxon>Lepidoptera</taxon>
        <taxon>Glossata</taxon>
        <taxon>Ditrysia</taxon>
        <taxon>Pyraloidea</taxon>
        <taxon>Crambidae</taxon>
        <taxon>Pyraustinae</taxon>
        <taxon>Loxostege</taxon>
    </lineage>
</organism>
<accession>A0ABD0T1L0</accession>
<feature type="domain" description="FLYWCH-type" evidence="4">
    <location>
        <begin position="87"/>
        <end position="145"/>
    </location>
</feature>
<dbReference type="AlphaFoldDB" id="A0ABD0T1L0"/>
<keyword evidence="1" id="KW-0479">Metal-binding</keyword>
<dbReference type="Pfam" id="PF04500">
    <property type="entry name" value="FLYWCH"/>
    <property type="match status" value="1"/>
</dbReference>
<evidence type="ECO:0000256" key="1">
    <source>
        <dbReference type="ARBA" id="ARBA00022723"/>
    </source>
</evidence>
<dbReference type="EMBL" id="JBEDNZ010000011">
    <property type="protein sequence ID" value="KAL0831886.1"/>
    <property type="molecule type" value="Genomic_DNA"/>
</dbReference>